<proteinExistence type="predicted"/>
<dbReference type="GO" id="GO:0008270">
    <property type="term" value="F:zinc ion binding"/>
    <property type="evidence" value="ECO:0007669"/>
    <property type="project" value="UniProtKB-KW"/>
</dbReference>
<dbReference type="Proteomes" id="UP000885806">
    <property type="component" value="Unassembled WGS sequence"/>
</dbReference>
<dbReference type="Pfam" id="PF10276">
    <property type="entry name" value="zf-CHCC"/>
    <property type="match status" value="1"/>
</dbReference>
<accession>A0A7V5NXC1</accession>
<evidence type="ECO:0000259" key="1">
    <source>
        <dbReference type="Pfam" id="PF10276"/>
    </source>
</evidence>
<gene>
    <name evidence="2" type="ORF">ENK01_02675</name>
</gene>
<protein>
    <submittedName>
        <fullName evidence="2">Zinc-finger domain-containing protein</fullName>
    </submittedName>
</protein>
<dbReference type="InterPro" id="IPR019401">
    <property type="entry name" value="Znf_CHCC"/>
</dbReference>
<keyword evidence="2" id="KW-0479">Metal-binding</keyword>
<evidence type="ECO:0000313" key="2">
    <source>
        <dbReference type="EMBL" id="HHI88833.1"/>
    </source>
</evidence>
<dbReference type="AlphaFoldDB" id="A0A7V5NXC1"/>
<sequence length="59" mass="6382">MSETTSTVCEPETTYVTAHKVACDGGAGPLGHPRVFLDLDPDGRVECKYCGHVFVLKQD</sequence>
<organism evidence="2">
    <name type="scientific">Hellea balneolensis</name>
    <dbReference type="NCBI Taxonomy" id="287478"/>
    <lineage>
        <taxon>Bacteria</taxon>
        <taxon>Pseudomonadati</taxon>
        <taxon>Pseudomonadota</taxon>
        <taxon>Alphaproteobacteria</taxon>
        <taxon>Maricaulales</taxon>
        <taxon>Robiginitomaculaceae</taxon>
        <taxon>Hellea</taxon>
    </lineage>
</organism>
<name>A0A7V5NXC1_9PROT</name>
<comment type="caution">
    <text evidence="2">The sequence shown here is derived from an EMBL/GenBank/DDBJ whole genome shotgun (WGS) entry which is preliminary data.</text>
</comment>
<dbReference type="EMBL" id="DROP01000177">
    <property type="protein sequence ID" value="HHI88833.1"/>
    <property type="molecule type" value="Genomic_DNA"/>
</dbReference>
<feature type="domain" description="Zinc finger CHCC-type" evidence="1">
    <location>
        <begin position="19"/>
        <end position="54"/>
    </location>
</feature>
<reference evidence="2" key="1">
    <citation type="journal article" date="2020" name="mSystems">
        <title>Genome- and Community-Level Interaction Insights into Carbon Utilization and Element Cycling Functions of Hydrothermarchaeota in Hydrothermal Sediment.</title>
        <authorList>
            <person name="Zhou Z."/>
            <person name="Liu Y."/>
            <person name="Xu W."/>
            <person name="Pan J."/>
            <person name="Luo Z.H."/>
            <person name="Li M."/>
        </authorList>
    </citation>
    <scope>NUCLEOTIDE SEQUENCE [LARGE SCALE GENOMIC DNA]</scope>
    <source>
        <strain evidence="2">HyVt-538</strain>
    </source>
</reference>
<dbReference type="Gene3D" id="2.60.260.40">
    <property type="entry name" value="q5lls5 like domains"/>
    <property type="match status" value="1"/>
</dbReference>
<keyword evidence="2" id="KW-0863">Zinc-finger</keyword>
<keyword evidence="2" id="KW-0862">Zinc</keyword>